<feature type="domain" description="Chalcone isomerase" evidence="1">
    <location>
        <begin position="6"/>
        <end position="158"/>
    </location>
</feature>
<evidence type="ECO:0000313" key="2">
    <source>
        <dbReference type="EMBL" id="CAE8587353.1"/>
    </source>
</evidence>
<dbReference type="EMBL" id="CAJNNV010002554">
    <property type="protein sequence ID" value="CAE8587353.1"/>
    <property type="molecule type" value="Genomic_DNA"/>
</dbReference>
<organism evidence="2 3">
    <name type="scientific">Polarella glacialis</name>
    <name type="common">Dinoflagellate</name>
    <dbReference type="NCBI Taxonomy" id="89957"/>
    <lineage>
        <taxon>Eukaryota</taxon>
        <taxon>Sar</taxon>
        <taxon>Alveolata</taxon>
        <taxon>Dinophyceae</taxon>
        <taxon>Suessiales</taxon>
        <taxon>Suessiaceae</taxon>
        <taxon>Polarella</taxon>
    </lineage>
</organism>
<sequence length="173" mass="19143">ALEGPPLKAYGSCHLKHWGLDVCAAVLYLPEGKAVHLAGEDVLDPSVPKQLELRYLRGISADKFRWTTRWAISRNGFLTAPVEAALKQFNPLYRDVIRGDCYTLSYHPDSGHSDQGCVTLQLNGVQLGTVEGRLFSEAIFSVWFGKKSFLDKMKHDLLRGNCASDGRAVQPSP</sequence>
<reference evidence="2" key="1">
    <citation type="submission" date="2021-02" db="EMBL/GenBank/DDBJ databases">
        <authorList>
            <person name="Dougan E. K."/>
            <person name="Rhodes N."/>
            <person name="Thang M."/>
            <person name="Chan C."/>
        </authorList>
    </citation>
    <scope>NUCLEOTIDE SEQUENCE</scope>
</reference>
<accession>A0A813DPI0</accession>
<dbReference type="GO" id="GO:0016872">
    <property type="term" value="F:intramolecular lyase activity"/>
    <property type="evidence" value="ECO:0007669"/>
    <property type="project" value="InterPro"/>
</dbReference>
<protein>
    <recommendedName>
        <fullName evidence="1">Chalcone isomerase domain-containing protein</fullName>
    </recommendedName>
</protein>
<feature type="non-terminal residue" evidence="2">
    <location>
        <position position="1"/>
    </location>
</feature>
<comment type="caution">
    <text evidence="2">The sequence shown here is derived from an EMBL/GenBank/DDBJ whole genome shotgun (WGS) entry which is preliminary data.</text>
</comment>
<dbReference type="Pfam" id="PF16036">
    <property type="entry name" value="Chalcone_3"/>
    <property type="match status" value="1"/>
</dbReference>
<dbReference type="OrthoDB" id="434677at2759"/>
<dbReference type="OMA" id="WAISRNG"/>
<dbReference type="SUPFAM" id="SSF54626">
    <property type="entry name" value="Chalcone isomerase"/>
    <property type="match status" value="1"/>
</dbReference>
<dbReference type="AlphaFoldDB" id="A0A813DPI0"/>
<evidence type="ECO:0000259" key="1">
    <source>
        <dbReference type="Pfam" id="PF16036"/>
    </source>
</evidence>
<dbReference type="Proteomes" id="UP000654075">
    <property type="component" value="Unassembled WGS sequence"/>
</dbReference>
<proteinExistence type="predicted"/>
<name>A0A813DPI0_POLGL</name>
<gene>
    <name evidence="2" type="ORF">PGLA1383_LOCUS6192</name>
</gene>
<evidence type="ECO:0000313" key="3">
    <source>
        <dbReference type="Proteomes" id="UP000654075"/>
    </source>
</evidence>
<dbReference type="InterPro" id="IPR016087">
    <property type="entry name" value="Chalcone_isomerase"/>
</dbReference>
<keyword evidence="3" id="KW-1185">Reference proteome</keyword>
<dbReference type="InterPro" id="IPR036298">
    <property type="entry name" value="Chalcone_isomerase_sf"/>
</dbReference>